<dbReference type="InterPro" id="IPR050808">
    <property type="entry name" value="Phage_Integrase"/>
</dbReference>
<gene>
    <name evidence="8" type="ORF">OAN307_c13050</name>
</gene>
<dbReference type="GO" id="GO:0006310">
    <property type="term" value="P:DNA recombination"/>
    <property type="evidence" value="ECO:0007669"/>
    <property type="project" value="UniProtKB-KW"/>
</dbReference>
<evidence type="ECO:0000256" key="2">
    <source>
        <dbReference type="ARBA" id="ARBA00022908"/>
    </source>
</evidence>
<dbReference type="InterPro" id="IPR013762">
    <property type="entry name" value="Integrase-like_cat_sf"/>
</dbReference>
<dbReference type="Gene3D" id="1.10.443.10">
    <property type="entry name" value="Intergrase catalytic core"/>
    <property type="match status" value="1"/>
</dbReference>
<evidence type="ECO:0000256" key="1">
    <source>
        <dbReference type="ARBA" id="ARBA00008857"/>
    </source>
</evidence>
<evidence type="ECO:0000259" key="7">
    <source>
        <dbReference type="PROSITE" id="PS51900"/>
    </source>
</evidence>
<dbReference type="PROSITE" id="PS51900">
    <property type="entry name" value="CB"/>
    <property type="match status" value="1"/>
</dbReference>
<dbReference type="eggNOG" id="COG0582">
    <property type="taxonomic scope" value="Bacteria"/>
</dbReference>
<evidence type="ECO:0000313" key="9">
    <source>
        <dbReference type="Proteomes" id="UP000005307"/>
    </source>
</evidence>
<dbReference type="SUPFAM" id="SSF56349">
    <property type="entry name" value="DNA breaking-rejoining enzymes"/>
    <property type="match status" value="1"/>
</dbReference>
<evidence type="ECO:0000313" key="8">
    <source>
        <dbReference type="EMBL" id="AGI66998.1"/>
    </source>
</evidence>
<evidence type="ECO:0000256" key="4">
    <source>
        <dbReference type="ARBA" id="ARBA00023172"/>
    </source>
</evidence>
<dbReference type="Pfam" id="PF00589">
    <property type="entry name" value="Phage_integrase"/>
    <property type="match status" value="1"/>
</dbReference>
<dbReference type="InterPro" id="IPR044068">
    <property type="entry name" value="CB"/>
</dbReference>
<dbReference type="GO" id="GO:0003677">
    <property type="term" value="F:DNA binding"/>
    <property type="evidence" value="ECO:0007669"/>
    <property type="project" value="UniProtKB-UniRule"/>
</dbReference>
<dbReference type="GO" id="GO:0015074">
    <property type="term" value="P:DNA integration"/>
    <property type="evidence" value="ECO:0007669"/>
    <property type="project" value="UniProtKB-KW"/>
</dbReference>
<feature type="domain" description="Tyr recombinase" evidence="6">
    <location>
        <begin position="208"/>
        <end position="389"/>
    </location>
</feature>
<keyword evidence="2" id="KW-0229">DNA integration</keyword>
<dbReference type="EMBL" id="CP003740">
    <property type="protein sequence ID" value="AGI66998.1"/>
    <property type="molecule type" value="Genomic_DNA"/>
</dbReference>
<keyword evidence="4" id="KW-0233">DNA recombination</keyword>
<name>M9R5F7_9RHOB</name>
<accession>M9R5F7</accession>
<proteinExistence type="inferred from homology"/>
<dbReference type="AlphaFoldDB" id="M9R5F7"/>
<evidence type="ECO:0000256" key="5">
    <source>
        <dbReference type="PROSITE-ProRule" id="PRU01248"/>
    </source>
</evidence>
<dbReference type="Gene3D" id="1.10.150.130">
    <property type="match status" value="1"/>
</dbReference>
<dbReference type="KEGG" id="oat:OAN307_c13050"/>
<dbReference type="PANTHER" id="PTHR30629:SF2">
    <property type="entry name" value="PROPHAGE INTEGRASE INTS-RELATED"/>
    <property type="match status" value="1"/>
</dbReference>
<dbReference type="STRING" id="391626.OAN307_c13050"/>
<reference evidence="8 9" key="1">
    <citation type="journal article" date="2013" name="PLoS ONE">
        <title>Poles Apart: Arctic and Antarctic Octadecabacter strains Share High Genome Plasticity and a New Type of Xanthorhodopsin.</title>
        <authorList>
            <person name="Vollmers J."/>
            <person name="Voget S."/>
            <person name="Dietrich S."/>
            <person name="Gollnow K."/>
            <person name="Smits M."/>
            <person name="Meyer K."/>
            <person name="Brinkhoff T."/>
            <person name="Simon M."/>
            <person name="Daniel R."/>
        </authorList>
    </citation>
    <scope>NUCLEOTIDE SEQUENCE [LARGE SCALE GENOMIC DNA]</scope>
    <source>
        <strain evidence="8 9">307</strain>
    </source>
</reference>
<dbReference type="HOGENOM" id="CLU_043523_2_0_5"/>
<protein>
    <submittedName>
        <fullName evidence="8">Putative phage integrase</fullName>
    </submittedName>
</protein>
<dbReference type="InterPro" id="IPR010998">
    <property type="entry name" value="Integrase_recombinase_N"/>
</dbReference>
<sequence>MSNWAVAREEVEALFEQAKSDTDKEAKMFTQASERDKVLHLVEKHYGKEASEMLSVGVVDENLEHALMGLADDLHGSIPRKTEALLYSGRVPDMVVSLSTVIDAYYEYKTTGKVATDKRLHNRLMRNKADLIASLGDVKISKLPIENITRKDANTYRDFLLKRVSPSSVARNKNTVNAVINWHTKENGLDTSSPFNGLIIKGSTHTKNDKLPLTKQDVSQLNSQMSASTAKPIYILLRDTGMRVGEVAGLLVGDVSLQDKTLHIKPNDIRTLKTLGSERTIPLSEASLVALQEYRQGKDHNDPIFPKYAKPNGNTNLSATLMKQFRKVITDPLKSAHSLRHSISDNLRNTGCDSSLKDAILGHTTAGMGARYGSGYSHQVMREALTKVW</sequence>
<evidence type="ECO:0000259" key="6">
    <source>
        <dbReference type="PROSITE" id="PS51898"/>
    </source>
</evidence>
<organism evidence="8 9">
    <name type="scientific">Octadecabacter antarcticus 307</name>
    <dbReference type="NCBI Taxonomy" id="391626"/>
    <lineage>
        <taxon>Bacteria</taxon>
        <taxon>Pseudomonadati</taxon>
        <taxon>Pseudomonadota</taxon>
        <taxon>Alphaproteobacteria</taxon>
        <taxon>Rhodobacterales</taxon>
        <taxon>Roseobacteraceae</taxon>
        <taxon>Octadecabacter</taxon>
    </lineage>
</organism>
<keyword evidence="9" id="KW-1185">Reference proteome</keyword>
<dbReference type="RefSeq" id="WP_015499040.1">
    <property type="nucleotide sequence ID" value="NC_020911.1"/>
</dbReference>
<dbReference type="PANTHER" id="PTHR30629">
    <property type="entry name" value="PROPHAGE INTEGRASE"/>
    <property type="match status" value="1"/>
</dbReference>
<dbReference type="InterPro" id="IPR002104">
    <property type="entry name" value="Integrase_catalytic"/>
</dbReference>
<evidence type="ECO:0000256" key="3">
    <source>
        <dbReference type="ARBA" id="ARBA00023125"/>
    </source>
</evidence>
<dbReference type="InterPro" id="IPR011010">
    <property type="entry name" value="DNA_brk_join_enz"/>
</dbReference>
<dbReference type="PROSITE" id="PS51898">
    <property type="entry name" value="TYR_RECOMBINASE"/>
    <property type="match status" value="1"/>
</dbReference>
<dbReference type="Proteomes" id="UP000005307">
    <property type="component" value="Chromosome"/>
</dbReference>
<feature type="domain" description="Core-binding (CB)" evidence="7">
    <location>
        <begin position="96"/>
        <end position="184"/>
    </location>
</feature>
<comment type="similarity">
    <text evidence="1">Belongs to the 'phage' integrase family.</text>
</comment>
<keyword evidence="3 5" id="KW-0238">DNA-binding</keyword>